<evidence type="ECO:0000313" key="1">
    <source>
        <dbReference type="EMBL" id="AYK27878.1"/>
    </source>
</evidence>
<organism evidence="1">
    <name type="scientific">Staphylococcus aureus</name>
    <dbReference type="NCBI Taxonomy" id="1280"/>
    <lineage>
        <taxon>Bacteria</taxon>
        <taxon>Bacillati</taxon>
        <taxon>Bacillota</taxon>
        <taxon>Bacilli</taxon>
        <taxon>Bacillales</taxon>
        <taxon>Staphylococcaceae</taxon>
        <taxon>Staphylococcus</taxon>
    </lineage>
</organism>
<name>A0A499S1J1_STAAU</name>
<keyword evidence="1" id="KW-0614">Plasmid</keyword>
<sequence>MSRIVNWRGGGSFVYAELHNLNRSFVHKIQESKGINELMLVIQEMKDKAYLNFKVDLDKVTHKNVDFYELSLKEQKDVLIQVLDLNQLYLNYSEIEDSQYNIPDSVKAFNHSFYQKEGNKDE</sequence>
<gene>
    <name evidence="1" type="ORF">BJL73_p00075</name>
</gene>
<proteinExistence type="predicted"/>
<dbReference type="AlphaFoldDB" id="A0A499S1J1"/>
<reference evidence="1" key="1">
    <citation type="journal article" date="2019" name="Front. Microbiol.">
        <title>Prevalence of Antibiotic and Heavy Metal Resistance Determinants and Virulence-Related Genetic Elements in Plasmids of Staphylococcus aureus.</title>
        <authorList>
            <person name="Bukowski M."/>
            <person name="Piwowarczyk R."/>
            <person name="Madry A."/>
            <person name="Zagorski-Przybylo R."/>
            <person name="Hydzik M."/>
            <person name="Wladyka B."/>
        </authorList>
    </citation>
    <scope>NUCLEOTIDE SEQUENCE</scope>
    <source>
        <strain evidence="1">Ph2</strain>
        <plasmid evidence="1">pPH2</plasmid>
    </source>
</reference>
<protein>
    <submittedName>
        <fullName evidence="1">Uncharacterized protein</fullName>
    </submittedName>
</protein>
<geneLocation type="plasmid" evidence="1">
    <name>pPH2</name>
</geneLocation>
<accession>A0A499S1J1</accession>
<dbReference type="EMBL" id="MH785233">
    <property type="protein sequence ID" value="AYK27878.1"/>
    <property type="molecule type" value="Genomic_DNA"/>
</dbReference>